<dbReference type="InterPro" id="IPR036291">
    <property type="entry name" value="NAD(P)-bd_dom_sf"/>
</dbReference>
<dbReference type="InterPro" id="IPR020904">
    <property type="entry name" value="Sc_DH/Rdtase_CS"/>
</dbReference>
<dbReference type="PRINTS" id="PR00081">
    <property type="entry name" value="GDHRDH"/>
</dbReference>
<gene>
    <name evidence="3" type="ORF">QT711_02730</name>
</gene>
<evidence type="ECO:0000313" key="4">
    <source>
        <dbReference type="Proteomes" id="UP001282284"/>
    </source>
</evidence>
<name>A0ABU4G530_9BACL</name>
<proteinExistence type="inferred from homology"/>
<accession>A0ABU4G530</accession>
<keyword evidence="2" id="KW-0560">Oxidoreductase</keyword>
<sequence length="252" mass="27193">MNKRKTVLITGATSGVGYAVAQRLLNEKENFEVFVTGRSIEKLAALTKLGAVAIEADLTNPADMNRLVNNCPSPQIVLFCAGVGLFQAAHLLPDDASRDMMETNVLAPIALTKRVLPAMMDRRSGHLLYVGSQAGKVATPKASVYAASKHALLGYTNALRMEVAAFNIQVSVVNPGPIDTPFIDRADTTGTYRASLGKHLLTIDEVADCIQETISTPKRDVNLPGIMGFTSKLYGLAPTLVEKLGRKYFMKK</sequence>
<dbReference type="SUPFAM" id="SSF51735">
    <property type="entry name" value="NAD(P)-binding Rossmann-fold domains"/>
    <property type="match status" value="1"/>
</dbReference>
<dbReference type="PANTHER" id="PTHR44196">
    <property type="entry name" value="DEHYDROGENASE/REDUCTASE SDR FAMILY MEMBER 7B"/>
    <property type="match status" value="1"/>
</dbReference>
<evidence type="ECO:0000313" key="3">
    <source>
        <dbReference type="EMBL" id="MDW0112084.1"/>
    </source>
</evidence>
<keyword evidence="4" id="KW-1185">Reference proteome</keyword>
<reference evidence="3 4" key="1">
    <citation type="submission" date="2023-06" db="EMBL/GenBank/DDBJ databases">
        <title>Sporosarcina sp. nov., isolated from Korean traditional fermented seafood 'Jeotgal'.</title>
        <authorList>
            <person name="Yang A.I."/>
            <person name="Shin N.-R."/>
        </authorList>
    </citation>
    <scope>NUCLEOTIDE SEQUENCE [LARGE SCALE GENOMIC DNA]</scope>
    <source>
        <strain evidence="3 4">KCTC13119</strain>
    </source>
</reference>
<dbReference type="PROSITE" id="PS00061">
    <property type="entry name" value="ADH_SHORT"/>
    <property type="match status" value="1"/>
</dbReference>
<dbReference type="PANTHER" id="PTHR44196:SF1">
    <property type="entry name" value="DEHYDROGENASE_REDUCTASE SDR FAMILY MEMBER 7B"/>
    <property type="match status" value="1"/>
</dbReference>
<dbReference type="Pfam" id="PF00106">
    <property type="entry name" value="adh_short"/>
    <property type="match status" value="1"/>
</dbReference>
<comment type="similarity">
    <text evidence="1">Belongs to the short-chain dehydrogenases/reductases (SDR) family.</text>
</comment>
<evidence type="ECO:0000256" key="1">
    <source>
        <dbReference type="ARBA" id="ARBA00006484"/>
    </source>
</evidence>
<dbReference type="Gene3D" id="3.40.50.720">
    <property type="entry name" value="NAD(P)-binding Rossmann-like Domain"/>
    <property type="match status" value="1"/>
</dbReference>
<organism evidence="3 4">
    <name type="scientific">Sporosarcina saromensis</name>
    <dbReference type="NCBI Taxonomy" id="359365"/>
    <lineage>
        <taxon>Bacteria</taxon>
        <taxon>Bacillati</taxon>
        <taxon>Bacillota</taxon>
        <taxon>Bacilli</taxon>
        <taxon>Bacillales</taxon>
        <taxon>Caryophanaceae</taxon>
        <taxon>Sporosarcina</taxon>
    </lineage>
</organism>
<protein>
    <submittedName>
        <fullName evidence="3">SDR family NAD(P)-dependent oxidoreductase</fullName>
    </submittedName>
</protein>
<dbReference type="EMBL" id="JAUBDI010000002">
    <property type="protein sequence ID" value="MDW0112084.1"/>
    <property type="molecule type" value="Genomic_DNA"/>
</dbReference>
<dbReference type="RefSeq" id="WP_317941982.1">
    <property type="nucleotide sequence ID" value="NZ_JAUBDI010000002.1"/>
</dbReference>
<dbReference type="InterPro" id="IPR002347">
    <property type="entry name" value="SDR_fam"/>
</dbReference>
<dbReference type="Proteomes" id="UP001282284">
    <property type="component" value="Unassembled WGS sequence"/>
</dbReference>
<evidence type="ECO:0000256" key="2">
    <source>
        <dbReference type="ARBA" id="ARBA00023002"/>
    </source>
</evidence>
<comment type="caution">
    <text evidence="3">The sequence shown here is derived from an EMBL/GenBank/DDBJ whole genome shotgun (WGS) entry which is preliminary data.</text>
</comment>